<reference evidence="1 2" key="1">
    <citation type="journal article" date="2020" name="ISME J.">
        <title>Uncovering the hidden diversity of litter-decomposition mechanisms in mushroom-forming fungi.</title>
        <authorList>
            <person name="Floudas D."/>
            <person name="Bentzer J."/>
            <person name="Ahren D."/>
            <person name="Johansson T."/>
            <person name="Persson P."/>
            <person name="Tunlid A."/>
        </authorList>
    </citation>
    <scope>NUCLEOTIDE SEQUENCE [LARGE SCALE GENOMIC DNA]</scope>
    <source>
        <strain evidence="1 2">CBS 101986</strain>
    </source>
</reference>
<dbReference type="InterPro" id="IPR022036">
    <property type="entry name" value="DUF3605"/>
</dbReference>
<comment type="caution">
    <text evidence="1">The sequence shown here is derived from an EMBL/GenBank/DDBJ whole genome shotgun (WGS) entry which is preliminary data.</text>
</comment>
<dbReference type="GO" id="GO:0005737">
    <property type="term" value="C:cytoplasm"/>
    <property type="evidence" value="ECO:0007669"/>
    <property type="project" value="TreeGrafter"/>
</dbReference>
<evidence type="ECO:0000313" key="2">
    <source>
        <dbReference type="Proteomes" id="UP000567179"/>
    </source>
</evidence>
<name>A0A8H5B1Y2_9AGAR</name>
<accession>A0A8H5B1Y2</accession>
<protein>
    <submittedName>
        <fullName evidence="1">Uncharacterized protein</fullName>
    </submittedName>
</protein>
<sequence>MGQPLTKESVPLRTGPPTKDELMVHYPAKFTWEQLKIFVNSGDLGTLKRDRALQKRYDEWAEGIKAQYGSMVSYLVNHRLRWGQLDTMSLLKSSLDFSRFISGEQCATPSTEAGIEPHLDPPYFSIKTPSKYISLIQNDWPYSVPPEIEHSLIWTKLPIYHPLLVAGSIEARVGQDGLCGFTGVEGPPEMPEDIASCLGALSEWGVTPETLIRSSPPTAEEVALLQKAATPVHEYVKTVWVEDEWETAWFVNPPRLQSVPGLAHIHVFAKRK</sequence>
<evidence type="ECO:0000313" key="1">
    <source>
        <dbReference type="EMBL" id="KAF5315090.1"/>
    </source>
</evidence>
<proteinExistence type="predicted"/>
<keyword evidence="2" id="KW-1185">Reference proteome</keyword>
<dbReference type="GO" id="GO:0006044">
    <property type="term" value="P:N-acetylglucosamine metabolic process"/>
    <property type="evidence" value="ECO:0007669"/>
    <property type="project" value="TreeGrafter"/>
</dbReference>
<dbReference type="PANTHER" id="PTHR35020:SF2">
    <property type="entry name" value="N-ACETYLGLUCOSAMINE-INDUCED PROTEIN 1"/>
    <property type="match status" value="1"/>
</dbReference>
<dbReference type="AlphaFoldDB" id="A0A8H5B1Y2"/>
<dbReference type="Proteomes" id="UP000567179">
    <property type="component" value="Unassembled WGS sequence"/>
</dbReference>
<gene>
    <name evidence="1" type="ORF">D9619_007355</name>
</gene>
<dbReference type="OrthoDB" id="498286at2759"/>
<dbReference type="PANTHER" id="PTHR35020">
    <property type="entry name" value="N-ACETYLGLUCOSAMINE-INDUCED PROTEIN 1"/>
    <property type="match status" value="1"/>
</dbReference>
<dbReference type="Pfam" id="PF12239">
    <property type="entry name" value="DUF3605"/>
    <property type="match status" value="2"/>
</dbReference>
<dbReference type="EMBL" id="JAACJJ010000043">
    <property type="protein sequence ID" value="KAF5315090.1"/>
    <property type="molecule type" value="Genomic_DNA"/>
</dbReference>
<organism evidence="1 2">
    <name type="scientific">Psilocybe cf. subviscida</name>
    <dbReference type="NCBI Taxonomy" id="2480587"/>
    <lineage>
        <taxon>Eukaryota</taxon>
        <taxon>Fungi</taxon>
        <taxon>Dikarya</taxon>
        <taxon>Basidiomycota</taxon>
        <taxon>Agaricomycotina</taxon>
        <taxon>Agaricomycetes</taxon>
        <taxon>Agaricomycetidae</taxon>
        <taxon>Agaricales</taxon>
        <taxon>Agaricineae</taxon>
        <taxon>Strophariaceae</taxon>
        <taxon>Psilocybe</taxon>
    </lineage>
</organism>